<name>A0AAV5UGV5_9BILA</name>
<keyword evidence="1" id="KW-0812">Transmembrane</keyword>
<keyword evidence="1" id="KW-0472">Membrane</keyword>
<dbReference type="PANTHER" id="PTHR31627">
    <property type="entry name" value="SERPENTINE RECEPTOR CLASS GAMMA-RELATED"/>
    <property type="match status" value="1"/>
</dbReference>
<protein>
    <recommendedName>
        <fullName evidence="4">G protein-coupled receptor</fullName>
    </recommendedName>
</protein>
<evidence type="ECO:0000313" key="2">
    <source>
        <dbReference type="EMBL" id="GMT05515.1"/>
    </source>
</evidence>
<evidence type="ECO:0000313" key="3">
    <source>
        <dbReference type="Proteomes" id="UP001432027"/>
    </source>
</evidence>
<proteinExistence type="predicted"/>
<accession>A0AAV5UGV5</accession>
<keyword evidence="3" id="KW-1185">Reference proteome</keyword>
<dbReference type="EMBL" id="BTSX01000006">
    <property type="protein sequence ID" value="GMT05515.1"/>
    <property type="molecule type" value="Genomic_DNA"/>
</dbReference>
<comment type="caution">
    <text evidence="2">The sequence shown here is derived from an EMBL/GenBank/DDBJ whole genome shotgun (WGS) entry which is preliminary data.</text>
</comment>
<gene>
    <name evidence="2" type="ORF">PENTCL1PPCAC_27689</name>
</gene>
<keyword evidence="1" id="KW-1133">Transmembrane helix</keyword>
<dbReference type="PANTHER" id="PTHR31627:SF42">
    <property type="entry name" value="G_PROTEIN_RECEP_F1_2 DOMAIN-CONTAINING PROTEIN-RELATED"/>
    <property type="match status" value="1"/>
</dbReference>
<evidence type="ECO:0000256" key="1">
    <source>
        <dbReference type="SAM" id="Phobius"/>
    </source>
</evidence>
<sequence>MCAASIYHLRKALIVNLDAFVKHERSLLFYTIAIAVAHVIKSAQQIFWFVTMVLNNDPLFSLATSMYNLANALTTFAPPLLLLFTSRLFRKEV</sequence>
<dbReference type="AlphaFoldDB" id="A0AAV5UGV5"/>
<dbReference type="InterPro" id="IPR051119">
    <property type="entry name" value="Nematode_SR-like"/>
</dbReference>
<feature type="transmembrane region" description="Helical" evidence="1">
    <location>
        <begin position="69"/>
        <end position="89"/>
    </location>
</feature>
<dbReference type="Proteomes" id="UP001432027">
    <property type="component" value="Unassembled WGS sequence"/>
</dbReference>
<feature type="non-terminal residue" evidence="2">
    <location>
        <position position="93"/>
    </location>
</feature>
<reference evidence="2" key="1">
    <citation type="submission" date="2023-10" db="EMBL/GenBank/DDBJ databases">
        <title>Genome assembly of Pristionchus species.</title>
        <authorList>
            <person name="Yoshida K."/>
            <person name="Sommer R.J."/>
        </authorList>
    </citation>
    <scope>NUCLEOTIDE SEQUENCE</scope>
    <source>
        <strain evidence="2">RS0144</strain>
    </source>
</reference>
<organism evidence="2 3">
    <name type="scientific">Pristionchus entomophagus</name>
    <dbReference type="NCBI Taxonomy" id="358040"/>
    <lineage>
        <taxon>Eukaryota</taxon>
        <taxon>Metazoa</taxon>
        <taxon>Ecdysozoa</taxon>
        <taxon>Nematoda</taxon>
        <taxon>Chromadorea</taxon>
        <taxon>Rhabditida</taxon>
        <taxon>Rhabditina</taxon>
        <taxon>Diplogasteromorpha</taxon>
        <taxon>Diplogasteroidea</taxon>
        <taxon>Neodiplogasteridae</taxon>
        <taxon>Pristionchus</taxon>
    </lineage>
</organism>
<evidence type="ECO:0008006" key="4">
    <source>
        <dbReference type="Google" id="ProtNLM"/>
    </source>
</evidence>
<feature type="transmembrane region" description="Helical" evidence="1">
    <location>
        <begin position="27"/>
        <end position="49"/>
    </location>
</feature>